<dbReference type="WBParaSite" id="SBAD_0001074501-mRNA-1">
    <property type="protein sequence ID" value="SBAD_0001074501-mRNA-1"/>
    <property type="gene ID" value="SBAD_0001074501"/>
</dbReference>
<reference evidence="1" key="1">
    <citation type="submission" date="2016-06" db="UniProtKB">
        <authorList>
            <consortium name="WormBaseParasite"/>
        </authorList>
    </citation>
    <scope>IDENTIFICATION</scope>
</reference>
<organism evidence="1">
    <name type="scientific">Soboliphyme baturini</name>
    <dbReference type="NCBI Taxonomy" id="241478"/>
    <lineage>
        <taxon>Eukaryota</taxon>
        <taxon>Metazoa</taxon>
        <taxon>Ecdysozoa</taxon>
        <taxon>Nematoda</taxon>
        <taxon>Enoplea</taxon>
        <taxon>Dorylaimia</taxon>
        <taxon>Dioctophymatida</taxon>
        <taxon>Dioctophymatoidea</taxon>
        <taxon>Soboliphymatidae</taxon>
        <taxon>Soboliphyme</taxon>
    </lineage>
</organism>
<accession>A0A183J3D2</accession>
<evidence type="ECO:0000313" key="1">
    <source>
        <dbReference type="WBParaSite" id="SBAD_0001074501-mRNA-1"/>
    </source>
</evidence>
<sequence length="109" mass="12808">LTLPAVLPSILKALTKQNENLSSLGVSTAELPNYSASEMEKRKHEYLRFGKRKHEYLRFGKRKHEYLRFAVTHALLNDYCENNYARFTRAIDCRRLEFLFHNSLLTVFG</sequence>
<name>A0A183J3D2_9BILA</name>
<dbReference type="AlphaFoldDB" id="A0A183J3D2"/>
<protein>
    <submittedName>
        <fullName evidence="1">Tick transposon</fullName>
    </submittedName>
</protein>
<proteinExistence type="predicted"/>